<feature type="region of interest" description="Disordered" evidence="1">
    <location>
        <begin position="1"/>
        <end position="39"/>
    </location>
</feature>
<dbReference type="EMBL" id="LT630450">
    <property type="protein sequence ID" value="SFV74158.1"/>
    <property type="molecule type" value="Genomic_DNA"/>
</dbReference>
<name>A0A1K1LKZ5_9BACT</name>
<proteinExistence type="predicted"/>
<sequence length="39" mass="4325">MTGNSAFRACPHVRRTGVPSDRRPPHHGCLSLTDAHEEK</sequence>
<dbReference type="Proteomes" id="UP000186323">
    <property type="component" value="Chromosome I"/>
</dbReference>
<evidence type="ECO:0000313" key="2">
    <source>
        <dbReference type="EMBL" id="SFV74158.1"/>
    </source>
</evidence>
<evidence type="ECO:0000313" key="3">
    <source>
        <dbReference type="Proteomes" id="UP000186323"/>
    </source>
</evidence>
<protein>
    <submittedName>
        <fullName evidence="2">Uncharacterized protein</fullName>
    </submittedName>
</protein>
<keyword evidence="3" id="KW-1185">Reference proteome</keyword>
<dbReference type="AlphaFoldDB" id="A0A1K1LKZ5"/>
<dbReference type="KEGG" id="dpg:DESPIGER_2336"/>
<reference evidence="3" key="1">
    <citation type="submission" date="2016-10" db="EMBL/GenBank/DDBJ databases">
        <authorList>
            <person name="Wegmann U."/>
        </authorList>
    </citation>
    <scope>NUCLEOTIDE SEQUENCE [LARGE SCALE GENOMIC DNA]</scope>
</reference>
<accession>A0A1K1LKZ5</accession>
<evidence type="ECO:0000256" key="1">
    <source>
        <dbReference type="SAM" id="MobiDB-lite"/>
    </source>
</evidence>
<organism evidence="2 3">
    <name type="scientific">Desulfovibrio piger</name>
    <dbReference type="NCBI Taxonomy" id="901"/>
    <lineage>
        <taxon>Bacteria</taxon>
        <taxon>Pseudomonadati</taxon>
        <taxon>Thermodesulfobacteriota</taxon>
        <taxon>Desulfovibrionia</taxon>
        <taxon>Desulfovibrionales</taxon>
        <taxon>Desulfovibrionaceae</taxon>
        <taxon>Desulfovibrio</taxon>
    </lineage>
</organism>
<gene>
    <name evidence="2" type="ORF">DESPIGER_2336</name>
</gene>